<dbReference type="RefSeq" id="XP_005175224.2">
    <property type="nucleotide sequence ID" value="XM_005175167.4"/>
</dbReference>
<dbReference type="EnsemblMetazoa" id="MDOA006684-RA">
    <property type="protein sequence ID" value="MDOA006684-PA"/>
    <property type="gene ID" value="MDOA006684"/>
</dbReference>
<evidence type="ECO:0000256" key="7">
    <source>
        <dbReference type="RuleBase" id="RU363034"/>
    </source>
</evidence>
<dbReference type="VEuPathDB" id="VectorBase:MDOA006684"/>
<dbReference type="PROSITE" id="PS00135">
    <property type="entry name" value="TRYPSIN_SER"/>
    <property type="match status" value="1"/>
</dbReference>
<keyword evidence="4" id="KW-1015">Disulfide bond</keyword>
<dbReference type="CDD" id="cd00190">
    <property type="entry name" value="Tryp_SPc"/>
    <property type="match status" value="1"/>
</dbReference>
<dbReference type="KEGG" id="mde:101895986"/>
<dbReference type="InterPro" id="IPR018114">
    <property type="entry name" value="TRYPSIN_HIS"/>
</dbReference>
<dbReference type="InterPro" id="IPR001254">
    <property type="entry name" value="Trypsin_dom"/>
</dbReference>
<evidence type="ECO:0000256" key="4">
    <source>
        <dbReference type="ARBA" id="ARBA00023157"/>
    </source>
</evidence>
<dbReference type="PROSITE" id="PS50240">
    <property type="entry name" value="TRYPSIN_DOM"/>
    <property type="match status" value="1"/>
</dbReference>
<proteinExistence type="inferred from homology"/>
<keyword evidence="5" id="KW-0325">Glycoprotein</keyword>
<dbReference type="InterPro" id="IPR043504">
    <property type="entry name" value="Peptidase_S1_PA_chymotrypsin"/>
</dbReference>
<feature type="signal peptide" evidence="8">
    <location>
        <begin position="1"/>
        <end position="28"/>
    </location>
</feature>
<keyword evidence="2" id="KW-0106">Calcium</keyword>
<dbReference type="InterPro" id="IPR001314">
    <property type="entry name" value="Peptidase_S1A"/>
</dbReference>
<dbReference type="PRINTS" id="PR00722">
    <property type="entry name" value="CHYMOTRYPSIN"/>
</dbReference>
<keyword evidence="3" id="KW-0865">Zymogen</keyword>
<accession>A0A1I8MN23</accession>
<dbReference type="GO" id="GO:0006508">
    <property type="term" value="P:proteolysis"/>
    <property type="evidence" value="ECO:0007669"/>
    <property type="project" value="UniProtKB-KW"/>
</dbReference>
<dbReference type="InterPro" id="IPR009003">
    <property type="entry name" value="Peptidase_S1_PA"/>
</dbReference>
<dbReference type="AlphaFoldDB" id="A0A1I8MN23"/>
<keyword evidence="7" id="KW-0720">Serine protease</keyword>
<dbReference type="InterPro" id="IPR033116">
    <property type="entry name" value="TRYPSIN_SER"/>
</dbReference>
<dbReference type="SMART" id="SM00020">
    <property type="entry name" value="Tryp_SPc"/>
    <property type="match status" value="1"/>
</dbReference>
<dbReference type="VEuPathDB" id="VectorBase:MDOMA2_003119"/>
<evidence type="ECO:0000256" key="2">
    <source>
        <dbReference type="ARBA" id="ARBA00022837"/>
    </source>
</evidence>
<evidence type="ECO:0000259" key="9">
    <source>
        <dbReference type="PROSITE" id="PS50240"/>
    </source>
</evidence>
<evidence type="ECO:0000256" key="5">
    <source>
        <dbReference type="ARBA" id="ARBA00023180"/>
    </source>
</evidence>
<dbReference type="FunFam" id="2.40.10.10:FF:000028">
    <property type="entry name" value="Serine protease easter"/>
    <property type="match status" value="1"/>
</dbReference>
<evidence type="ECO:0000256" key="1">
    <source>
        <dbReference type="ARBA" id="ARBA00022729"/>
    </source>
</evidence>
<dbReference type="OrthoDB" id="6339452at2759"/>
<sequence length="323" mass="35958">MQTLLKQVGDVLKLLGVLLSLFLSLAVGQDQNEKRCLAYKKLLYEEEKTLSYFHPDARGVPFIEDHCKTATGFIVGGENAQPKEFPFAARLGSAESLTNINWLCGGTIISNNYVLTAAHCFHSPLGKVNLVRLGELDFNSDTDDAQPEDYYILRIIEHPEYRLNQPYNDIALILLTSNIKFSRYKHPACLPPLNLIEERQTSFIAIGWGHVQFAGEPSSHLKKVELQPYSHEKCASLLQQSEGLESLPLGIRNSLLCAGSKEMKDTCQGDSGGPLLIQHPQYPCMHIIVGITSTGVSGCATPNVPSFYTRVKDYLNWINLHIN</sequence>
<keyword evidence="7" id="KW-0645">Protease</keyword>
<reference evidence="10" key="1">
    <citation type="submission" date="2020-05" db="UniProtKB">
        <authorList>
            <consortium name="EnsemblMetazoa"/>
        </authorList>
    </citation>
    <scope>IDENTIFICATION</scope>
    <source>
        <strain evidence="10">Aabys</strain>
    </source>
</reference>
<dbReference type="Pfam" id="PF00089">
    <property type="entry name" value="Trypsin"/>
    <property type="match status" value="1"/>
</dbReference>
<dbReference type="Gene3D" id="2.40.10.10">
    <property type="entry name" value="Trypsin-like serine proteases"/>
    <property type="match status" value="2"/>
</dbReference>
<feature type="chain" id="PRO_5014271588" description="Peptidase S1 domain-containing protein" evidence="8">
    <location>
        <begin position="29"/>
        <end position="323"/>
    </location>
</feature>
<evidence type="ECO:0000256" key="8">
    <source>
        <dbReference type="SAM" id="SignalP"/>
    </source>
</evidence>
<dbReference type="eggNOG" id="KOG3627">
    <property type="taxonomic scope" value="Eukaryota"/>
</dbReference>
<evidence type="ECO:0000313" key="10">
    <source>
        <dbReference type="EnsemblMetazoa" id="MDOA011712-PA"/>
    </source>
</evidence>
<feature type="domain" description="Peptidase S1" evidence="9">
    <location>
        <begin position="74"/>
        <end position="323"/>
    </location>
</feature>
<dbReference type="GO" id="GO:0004252">
    <property type="term" value="F:serine-type endopeptidase activity"/>
    <property type="evidence" value="ECO:0007669"/>
    <property type="project" value="InterPro"/>
</dbReference>
<gene>
    <name evidence="10" type="primary">101896202</name>
</gene>
<dbReference type="SUPFAM" id="SSF50494">
    <property type="entry name" value="Trypsin-like serine proteases"/>
    <property type="match status" value="1"/>
</dbReference>
<dbReference type="PANTHER" id="PTHR24256">
    <property type="entry name" value="TRYPTASE-RELATED"/>
    <property type="match status" value="1"/>
</dbReference>
<keyword evidence="7" id="KW-0378">Hydrolase</keyword>
<organism evidence="10">
    <name type="scientific">Musca domestica</name>
    <name type="common">House fly</name>
    <dbReference type="NCBI Taxonomy" id="7370"/>
    <lineage>
        <taxon>Eukaryota</taxon>
        <taxon>Metazoa</taxon>
        <taxon>Ecdysozoa</taxon>
        <taxon>Arthropoda</taxon>
        <taxon>Hexapoda</taxon>
        <taxon>Insecta</taxon>
        <taxon>Pterygota</taxon>
        <taxon>Neoptera</taxon>
        <taxon>Endopterygota</taxon>
        <taxon>Diptera</taxon>
        <taxon>Brachycera</taxon>
        <taxon>Muscomorpha</taxon>
        <taxon>Muscoidea</taxon>
        <taxon>Muscidae</taxon>
        <taxon>Musca</taxon>
    </lineage>
</organism>
<evidence type="ECO:0000256" key="3">
    <source>
        <dbReference type="ARBA" id="ARBA00023145"/>
    </source>
</evidence>
<dbReference type="EnsemblMetazoa" id="MDOA011712-RA">
    <property type="protein sequence ID" value="MDOA011712-PA"/>
    <property type="gene ID" value="MDOA011712"/>
</dbReference>
<comment type="similarity">
    <text evidence="6">Belongs to the peptidase S1 family. CLIP subfamily.</text>
</comment>
<keyword evidence="1 8" id="KW-0732">Signal</keyword>
<evidence type="ECO:0000256" key="6">
    <source>
        <dbReference type="ARBA" id="ARBA00024195"/>
    </source>
</evidence>
<name>A0A1I8MN23_MUSDO</name>
<dbReference type="InterPro" id="IPR051487">
    <property type="entry name" value="Ser/Thr_Proteases_Immune/Dev"/>
</dbReference>
<protein>
    <recommendedName>
        <fullName evidence="9">Peptidase S1 domain-containing protein</fullName>
    </recommendedName>
</protein>
<dbReference type="PROSITE" id="PS00134">
    <property type="entry name" value="TRYPSIN_HIS"/>
    <property type="match status" value="1"/>
</dbReference>
<dbReference type="VEuPathDB" id="VectorBase:MDOA011712"/>